<sequence length="405" mass="43228">MKKRLISLLLAVCMAASVLPVGAFAAAAGETFAYEYEGQTLNYKVTSDSTVEVAKNTGITGTLKIPETVYDGDENQYTVTAIGQDAFAGNNVIEVEFPATLKTIGTSAFLNNNSLKDVEFPEGLTTIGNYAFGSVWGMTKLKIPASVTRIGGGAFQWCGNVTSIEFGAGIQLSELESGLFDHCRKLQKVVVPESVKKINIAVFRDCPALEEVILPTGVTEIDSAAFAVDSQSANDAFKLHYTGSEEQWNSIAIDWAVCQSGGDNSILQKEGVVDYNYAPADDLPDDVDFDGDASWMGSVAAAAAIGTGAAIVAYQFGTTVYLDYVLPEGADIPVTYGQLAKLMWQNAGSPEPETALAPDADEVQKAMAWAVENELIDAHRKANFLVSRVSVIRAWNKAQKLAAAK</sequence>
<evidence type="ECO:0000313" key="1">
    <source>
        <dbReference type="EMBL" id="PDX60304.1"/>
    </source>
</evidence>
<dbReference type="EMBL" id="NMTR01000021">
    <property type="protein sequence ID" value="PDX60304.1"/>
    <property type="molecule type" value="Genomic_DNA"/>
</dbReference>
<gene>
    <name evidence="1" type="ORF">CGS49_09810</name>
</gene>
<comment type="caution">
    <text evidence="1">The sequence shown here is derived from an EMBL/GenBank/DDBJ whole genome shotgun (WGS) entry which is preliminary data.</text>
</comment>
<organism evidence="1 2">
    <name type="scientific">Faecalibacterium langellae</name>
    <dbReference type="NCBI Taxonomy" id="3435293"/>
    <lineage>
        <taxon>Bacteria</taxon>
        <taxon>Bacillati</taxon>
        <taxon>Bacillota</taxon>
        <taxon>Clostridia</taxon>
        <taxon>Eubacteriales</taxon>
        <taxon>Oscillospiraceae</taxon>
        <taxon>Faecalibacterium</taxon>
    </lineage>
</organism>
<keyword evidence="2" id="KW-1185">Reference proteome</keyword>
<accession>A0ACC9CX12</accession>
<name>A0ACC9CX12_9FIRM</name>
<reference evidence="1 2" key="1">
    <citation type="journal article" date="2017" name="Front. Microbiol.">
        <title>New Insights into the Diversity of the Genus Faecalibacterium.</title>
        <authorList>
            <person name="Benevides L."/>
            <person name="Burman S."/>
            <person name="Martin R."/>
            <person name="Robert V."/>
            <person name="Thomas M."/>
            <person name="Miquel S."/>
            <person name="Chain F."/>
            <person name="Sokol H."/>
            <person name="Bermudez-Humaran L.G."/>
            <person name="Morrison M."/>
            <person name="Langella P."/>
            <person name="Azevedo V.A."/>
            <person name="Chatel J.M."/>
            <person name="Soares S."/>
        </authorList>
    </citation>
    <scope>NUCLEOTIDE SEQUENCE [LARGE SCALE GENOMIC DNA]</scope>
    <source>
        <strain evidence="2">CNCM I-4541</strain>
    </source>
</reference>
<dbReference type="Proteomes" id="UP000220959">
    <property type="component" value="Unassembled WGS sequence"/>
</dbReference>
<proteinExistence type="predicted"/>
<protein>
    <submittedName>
        <fullName evidence="1">Uncharacterized protein</fullName>
    </submittedName>
</protein>
<evidence type="ECO:0000313" key="2">
    <source>
        <dbReference type="Proteomes" id="UP000220959"/>
    </source>
</evidence>